<dbReference type="EMBL" id="GGEC01044428">
    <property type="protein sequence ID" value="MBX24912.1"/>
    <property type="molecule type" value="Transcribed_RNA"/>
</dbReference>
<name>A0A2P2M3Y2_RHIMU</name>
<sequence length="27" mass="3125">MPNKNILLSNLNSFFLDGIDLDDRIVF</sequence>
<proteinExistence type="predicted"/>
<reference evidence="1" key="1">
    <citation type="submission" date="2018-02" db="EMBL/GenBank/DDBJ databases">
        <title>Rhizophora mucronata_Transcriptome.</title>
        <authorList>
            <person name="Meera S.P."/>
            <person name="Sreeshan A."/>
            <person name="Augustine A."/>
        </authorList>
    </citation>
    <scope>NUCLEOTIDE SEQUENCE</scope>
    <source>
        <tissue evidence="1">Leaf</tissue>
    </source>
</reference>
<accession>A0A2P2M3Y2</accession>
<protein>
    <submittedName>
        <fullName evidence="1">Uncharacterized protein</fullName>
    </submittedName>
</protein>
<dbReference type="AlphaFoldDB" id="A0A2P2M3Y2"/>
<organism evidence="1">
    <name type="scientific">Rhizophora mucronata</name>
    <name type="common">Asiatic mangrove</name>
    <dbReference type="NCBI Taxonomy" id="61149"/>
    <lineage>
        <taxon>Eukaryota</taxon>
        <taxon>Viridiplantae</taxon>
        <taxon>Streptophyta</taxon>
        <taxon>Embryophyta</taxon>
        <taxon>Tracheophyta</taxon>
        <taxon>Spermatophyta</taxon>
        <taxon>Magnoliopsida</taxon>
        <taxon>eudicotyledons</taxon>
        <taxon>Gunneridae</taxon>
        <taxon>Pentapetalae</taxon>
        <taxon>rosids</taxon>
        <taxon>fabids</taxon>
        <taxon>Malpighiales</taxon>
        <taxon>Rhizophoraceae</taxon>
        <taxon>Rhizophora</taxon>
    </lineage>
</organism>
<evidence type="ECO:0000313" key="1">
    <source>
        <dbReference type="EMBL" id="MBX24912.1"/>
    </source>
</evidence>